<feature type="binding site" evidence="6">
    <location>
        <position position="221"/>
    </location>
    <ligand>
        <name>substrate</name>
    </ligand>
</feature>
<feature type="binding site" evidence="7">
    <location>
        <position position="66"/>
    </location>
    <ligand>
        <name>Mg(2+)</name>
        <dbReference type="ChEBI" id="CHEBI:18420"/>
        <label>1</label>
        <note>catalytic</note>
    </ligand>
</feature>
<dbReference type="GO" id="GO:0050427">
    <property type="term" value="P:3'-phosphoadenosine 5'-phosphosulfate metabolic process"/>
    <property type="evidence" value="ECO:0007669"/>
    <property type="project" value="TreeGrafter"/>
</dbReference>
<dbReference type="PRINTS" id="PR00377">
    <property type="entry name" value="IMPHPHTASES"/>
</dbReference>
<evidence type="ECO:0000256" key="2">
    <source>
        <dbReference type="ARBA" id="ARBA00022475"/>
    </source>
</evidence>
<keyword evidence="6 7" id="KW-0479">Metal-binding</keyword>
<evidence type="ECO:0000256" key="4">
    <source>
        <dbReference type="ARBA" id="ARBA00022801"/>
    </source>
</evidence>
<dbReference type="HAMAP" id="MF_02095">
    <property type="entry name" value="CysQ"/>
    <property type="match status" value="1"/>
</dbReference>
<dbReference type="GO" id="GO:0000103">
    <property type="term" value="P:sulfate assimilation"/>
    <property type="evidence" value="ECO:0007669"/>
    <property type="project" value="TreeGrafter"/>
</dbReference>
<protein>
    <recommendedName>
        <fullName evidence="6">3'(2'),5'-bisphosphate nucleotidase CysQ</fullName>
        <ecNumber evidence="6">3.1.3.7</ecNumber>
    </recommendedName>
    <alternativeName>
        <fullName evidence="6">3'(2'),5-bisphosphonucleoside 3'(2')-phosphohydrolase</fullName>
    </alternativeName>
    <alternativeName>
        <fullName evidence="6">3'-phosphoadenosine 5'-phosphate phosphatase</fullName>
        <shortName evidence="6">PAP phosphatase</shortName>
    </alternativeName>
</protein>
<dbReference type="EMBL" id="JACFXU010000008">
    <property type="protein sequence ID" value="MBA6411543.1"/>
    <property type="molecule type" value="Genomic_DNA"/>
</dbReference>
<dbReference type="EC" id="3.1.3.7" evidence="6"/>
<organism evidence="8 9">
    <name type="scientific">Sediminihaliea albiluteola</name>
    <dbReference type="NCBI Taxonomy" id="2758564"/>
    <lineage>
        <taxon>Bacteria</taxon>
        <taxon>Pseudomonadati</taxon>
        <taxon>Pseudomonadota</taxon>
        <taxon>Gammaproteobacteria</taxon>
        <taxon>Cellvibrionales</taxon>
        <taxon>Halieaceae</taxon>
        <taxon>Sediminihaliea</taxon>
    </lineage>
</organism>
<evidence type="ECO:0000256" key="7">
    <source>
        <dbReference type="PIRSR" id="PIRSR600760-2"/>
    </source>
</evidence>
<feature type="binding site" evidence="7">
    <location>
        <position position="89"/>
    </location>
    <ligand>
        <name>Mg(2+)</name>
        <dbReference type="ChEBI" id="CHEBI:18420"/>
        <label>1</label>
        <note>catalytic</note>
    </ligand>
</feature>
<feature type="binding site" evidence="6">
    <location>
        <position position="221"/>
    </location>
    <ligand>
        <name>Mg(2+)</name>
        <dbReference type="ChEBI" id="CHEBI:18420"/>
        <label>2</label>
    </ligand>
</feature>
<dbReference type="PANTHER" id="PTHR43028:SF5">
    <property type="entry name" value="3'(2'),5'-BISPHOSPHATE NUCLEOTIDASE 1"/>
    <property type="match status" value="1"/>
</dbReference>
<evidence type="ECO:0000256" key="3">
    <source>
        <dbReference type="ARBA" id="ARBA00022519"/>
    </source>
</evidence>
<dbReference type="PANTHER" id="PTHR43028">
    <property type="entry name" value="3'(2'),5'-BISPHOSPHATE NUCLEOTIDASE 1"/>
    <property type="match status" value="1"/>
</dbReference>
<sequence>MHLVPSLLSLCQEAGQAICRHYYAPGDVEVKSKKDDSPLTRADLDSHVILRDGLKALSEDWPVLSEESSSEHKALRHAWSRFWMVDPLDGTKEFVAGNGEFTINIALIDEHRPVLGLLYLPLEHLAYVGLPGHFARRYALDNEGSWSYQSIATQPLQPDSALSVLVSRRHRDAKLRSCLDWLKTHWGEVERRNSGSALKFCRLAEGSGDFYPRFSPCCEWDVAAGQAIVEAAGGVILGLDGQPLRYNCRPSLLSPHFLTIAEPDNALWQRYLADHCK</sequence>
<evidence type="ECO:0000256" key="5">
    <source>
        <dbReference type="ARBA" id="ARBA00023136"/>
    </source>
</evidence>
<reference evidence="8 9" key="1">
    <citation type="submission" date="2020-07" db="EMBL/GenBank/DDBJ databases">
        <title>Halieaceae bacterium, F7430, whole genome shotgun sequencing project.</title>
        <authorList>
            <person name="Jiang S."/>
            <person name="Liu Z.W."/>
            <person name="Du Z.J."/>
        </authorList>
    </citation>
    <scope>NUCLEOTIDE SEQUENCE [LARGE SCALE GENOMIC DNA]</scope>
    <source>
        <strain evidence="8 9">F7430</strain>
    </source>
</reference>
<feature type="binding site" evidence="7">
    <location>
        <position position="221"/>
    </location>
    <ligand>
        <name>Mg(2+)</name>
        <dbReference type="ChEBI" id="CHEBI:18420"/>
        <label>1</label>
        <note>catalytic</note>
    </ligand>
</feature>
<evidence type="ECO:0000313" key="9">
    <source>
        <dbReference type="Proteomes" id="UP000539350"/>
    </source>
</evidence>
<dbReference type="InterPro" id="IPR006240">
    <property type="entry name" value="CysQ"/>
</dbReference>
<comment type="caution">
    <text evidence="8">The sequence shown here is derived from an EMBL/GenBank/DDBJ whole genome shotgun (WGS) entry which is preliminary data.</text>
</comment>
<dbReference type="GO" id="GO:0000287">
    <property type="term" value="F:magnesium ion binding"/>
    <property type="evidence" value="ECO:0007669"/>
    <property type="project" value="UniProtKB-UniRule"/>
</dbReference>
<dbReference type="GO" id="GO:0046854">
    <property type="term" value="P:phosphatidylinositol phosphate biosynthetic process"/>
    <property type="evidence" value="ECO:0007669"/>
    <property type="project" value="InterPro"/>
</dbReference>
<comment type="function">
    <text evidence="6">Converts adenosine-3',5'-bisphosphate (PAP) to AMP.</text>
</comment>
<feature type="binding site" evidence="6">
    <location>
        <position position="86"/>
    </location>
    <ligand>
        <name>Mg(2+)</name>
        <dbReference type="ChEBI" id="CHEBI:18420"/>
        <label>1</label>
    </ligand>
</feature>
<comment type="cofactor">
    <cofactor evidence="6 7">
        <name>Mg(2+)</name>
        <dbReference type="ChEBI" id="CHEBI:18420"/>
    </cofactor>
</comment>
<feature type="binding site" evidence="6">
    <location>
        <position position="89"/>
    </location>
    <ligand>
        <name>Mg(2+)</name>
        <dbReference type="ChEBI" id="CHEBI:18420"/>
        <label>2</label>
    </ligand>
</feature>
<keyword evidence="3 6" id="KW-0997">Cell inner membrane</keyword>
<name>A0A7W2YIR5_9GAMM</name>
<feature type="binding site" evidence="6">
    <location>
        <position position="66"/>
    </location>
    <ligand>
        <name>Mg(2+)</name>
        <dbReference type="ChEBI" id="CHEBI:18420"/>
        <label>1</label>
    </ligand>
</feature>
<proteinExistence type="inferred from homology"/>
<dbReference type="Pfam" id="PF00459">
    <property type="entry name" value="Inositol_P"/>
    <property type="match status" value="1"/>
</dbReference>
<evidence type="ECO:0000256" key="1">
    <source>
        <dbReference type="ARBA" id="ARBA00005289"/>
    </source>
</evidence>
<gene>
    <name evidence="6 8" type="primary">cysQ</name>
    <name evidence="8" type="ORF">H2508_00220</name>
</gene>
<dbReference type="InterPro" id="IPR000760">
    <property type="entry name" value="Inositol_monophosphatase-like"/>
</dbReference>
<dbReference type="CDD" id="cd01638">
    <property type="entry name" value="CysQ"/>
    <property type="match status" value="1"/>
</dbReference>
<dbReference type="NCBIfam" id="TIGR01331">
    <property type="entry name" value="bisphos_cysQ"/>
    <property type="match status" value="1"/>
</dbReference>
<feature type="binding site" evidence="6">
    <location>
        <position position="66"/>
    </location>
    <ligand>
        <name>substrate</name>
    </ligand>
</feature>
<evidence type="ECO:0000256" key="6">
    <source>
        <dbReference type="HAMAP-Rule" id="MF_02095"/>
    </source>
</evidence>
<keyword evidence="9" id="KW-1185">Reference proteome</keyword>
<comment type="catalytic activity">
    <reaction evidence="6">
        <text>adenosine 3',5'-bisphosphate + H2O = AMP + phosphate</text>
        <dbReference type="Rhea" id="RHEA:10040"/>
        <dbReference type="ChEBI" id="CHEBI:15377"/>
        <dbReference type="ChEBI" id="CHEBI:43474"/>
        <dbReference type="ChEBI" id="CHEBI:58343"/>
        <dbReference type="ChEBI" id="CHEBI:456215"/>
        <dbReference type="EC" id="3.1.3.7"/>
    </reaction>
</comment>
<dbReference type="GO" id="GO:0008441">
    <property type="term" value="F:3'(2'),5'-bisphosphate nucleotidase activity"/>
    <property type="evidence" value="ECO:0007669"/>
    <property type="project" value="UniProtKB-UniRule"/>
</dbReference>
<dbReference type="InterPro" id="IPR020550">
    <property type="entry name" value="Inositol_monophosphatase_CS"/>
</dbReference>
<feature type="binding site" evidence="6">
    <location>
        <position position="88"/>
    </location>
    <ligand>
        <name>Mg(2+)</name>
        <dbReference type="ChEBI" id="CHEBI:18420"/>
        <label>1</label>
    </ligand>
</feature>
<dbReference type="InterPro" id="IPR050725">
    <property type="entry name" value="CysQ/Inositol_MonoPase"/>
</dbReference>
<feature type="binding site" evidence="6">
    <location>
        <position position="86"/>
    </location>
    <ligand>
        <name>Mg(2+)</name>
        <dbReference type="ChEBI" id="CHEBI:18420"/>
        <label>2</label>
    </ligand>
</feature>
<comment type="similarity">
    <text evidence="1 6">Belongs to the inositol monophosphatase superfamily. CysQ family.</text>
</comment>
<dbReference type="Gene3D" id="3.30.540.10">
    <property type="entry name" value="Fructose-1,6-Bisphosphatase, subunit A, domain 1"/>
    <property type="match status" value="1"/>
</dbReference>
<feature type="binding site" evidence="7">
    <location>
        <position position="86"/>
    </location>
    <ligand>
        <name>Mg(2+)</name>
        <dbReference type="ChEBI" id="CHEBI:18420"/>
        <label>1</label>
        <note>catalytic</note>
    </ligand>
</feature>
<dbReference type="AlphaFoldDB" id="A0A7W2YIR5"/>
<keyword evidence="6 7" id="KW-0460">Magnesium</keyword>
<dbReference type="Proteomes" id="UP000539350">
    <property type="component" value="Unassembled WGS sequence"/>
</dbReference>
<keyword evidence="4 6" id="KW-0378">Hydrolase</keyword>
<keyword evidence="2 6" id="KW-1003">Cell membrane</keyword>
<feature type="binding site" evidence="6">
    <location>
        <begin position="88"/>
        <end position="91"/>
    </location>
    <ligand>
        <name>substrate</name>
    </ligand>
</feature>
<feature type="binding site" evidence="7">
    <location>
        <position position="88"/>
    </location>
    <ligand>
        <name>Mg(2+)</name>
        <dbReference type="ChEBI" id="CHEBI:18420"/>
        <label>1</label>
        <note>catalytic</note>
    </ligand>
</feature>
<dbReference type="GO" id="GO:0005886">
    <property type="term" value="C:plasma membrane"/>
    <property type="evidence" value="ECO:0007669"/>
    <property type="project" value="UniProtKB-SubCell"/>
</dbReference>
<dbReference type="Gene3D" id="3.40.190.80">
    <property type="match status" value="1"/>
</dbReference>
<comment type="subcellular location">
    <subcellularLocation>
        <location evidence="6">Cell inner membrane</location>
        <topology evidence="6">Peripheral membrane protein</topology>
        <orientation evidence="6">Cytoplasmic side</orientation>
    </subcellularLocation>
</comment>
<dbReference type="SUPFAM" id="SSF56655">
    <property type="entry name" value="Carbohydrate phosphatase"/>
    <property type="match status" value="1"/>
</dbReference>
<evidence type="ECO:0000313" key="8">
    <source>
        <dbReference type="EMBL" id="MBA6411543.1"/>
    </source>
</evidence>
<accession>A0A7W2YIR5</accession>
<keyword evidence="5 6" id="KW-0472">Membrane</keyword>
<dbReference type="PROSITE" id="PS00630">
    <property type="entry name" value="IMP_2"/>
    <property type="match status" value="1"/>
</dbReference>